<gene>
    <name evidence="2" type="ordered locus">Bphy_6131</name>
</gene>
<accession>B2JW59</accession>
<evidence type="ECO:0000313" key="2">
    <source>
        <dbReference type="EMBL" id="ACC75186.1"/>
    </source>
</evidence>
<feature type="chain" id="PRO_5002779714" evidence="1">
    <location>
        <begin position="29"/>
        <end position="222"/>
    </location>
</feature>
<feature type="signal peptide" evidence="1">
    <location>
        <begin position="1"/>
        <end position="28"/>
    </location>
</feature>
<proteinExistence type="predicted"/>
<keyword evidence="1" id="KW-0732">Signal</keyword>
<keyword evidence="3" id="KW-1185">Reference proteome</keyword>
<dbReference type="AlphaFoldDB" id="B2JW59"/>
<keyword evidence="2" id="KW-0614">Plasmid</keyword>
<evidence type="ECO:0000256" key="1">
    <source>
        <dbReference type="SAM" id="SignalP"/>
    </source>
</evidence>
<reference evidence="3" key="1">
    <citation type="journal article" date="2014" name="Stand. Genomic Sci.">
        <title>Complete genome sequence of Burkholderia phymatum STM815(T), a broad host range and efficient nitrogen-fixing symbiont of Mimosa species.</title>
        <authorList>
            <person name="Moulin L."/>
            <person name="Klonowska A."/>
            <person name="Caroline B."/>
            <person name="Booth K."/>
            <person name="Vriezen J.A."/>
            <person name="Melkonian R."/>
            <person name="James E.K."/>
            <person name="Young J.P."/>
            <person name="Bena G."/>
            <person name="Hauser L."/>
            <person name="Land M."/>
            <person name="Kyrpides N."/>
            <person name="Bruce D."/>
            <person name="Chain P."/>
            <person name="Copeland A."/>
            <person name="Pitluck S."/>
            <person name="Woyke T."/>
            <person name="Lizotte-Waniewski M."/>
            <person name="Bristow J."/>
            <person name="Riley M."/>
        </authorList>
    </citation>
    <scope>NUCLEOTIDE SEQUENCE [LARGE SCALE GENOMIC DNA]</scope>
    <source>
        <strain evidence="3">DSM 17167 / CIP 108236 / LMG 21445 / STM815</strain>
        <plasmid evidence="3">Plasmid pBPHY01</plasmid>
    </source>
</reference>
<evidence type="ECO:0000313" key="3">
    <source>
        <dbReference type="Proteomes" id="UP000001192"/>
    </source>
</evidence>
<geneLocation type="plasmid" evidence="2 3">
    <name>pBPHY01</name>
</geneLocation>
<dbReference type="Proteomes" id="UP000001192">
    <property type="component" value="Plasmid pBPHY01"/>
</dbReference>
<organism evidence="2 3">
    <name type="scientific">Paraburkholderia phymatum (strain DSM 17167 / CIP 108236 / LMG 21445 / STM815)</name>
    <name type="common">Burkholderia phymatum</name>
    <dbReference type="NCBI Taxonomy" id="391038"/>
    <lineage>
        <taxon>Bacteria</taxon>
        <taxon>Pseudomonadati</taxon>
        <taxon>Pseudomonadota</taxon>
        <taxon>Betaproteobacteria</taxon>
        <taxon>Burkholderiales</taxon>
        <taxon>Burkholderiaceae</taxon>
        <taxon>Paraburkholderia</taxon>
    </lineage>
</organism>
<dbReference type="EMBL" id="CP001045">
    <property type="protein sequence ID" value="ACC75186.1"/>
    <property type="molecule type" value="Genomic_DNA"/>
</dbReference>
<sequence precursor="true">MRSSSCFRFVFQCFLLVAISLASLWAIAGDSSPVKSGTKELVTSVLQNQIDGFSDGKMAVTKECHVHYADQKIPQSISSRFTLNSICFDIDIDQQKEAISNRYGGSYNESTKKWTAYYVDDRDKRLLAPVTHIYPINNGNNSGFARTTDEVIGDPDQRVRFFSYCLFHGSDALCGDGQVLKLRDPKVTLLPYALGFLRSVDFVDPAAVLPAGPANPASATDQ</sequence>
<protein>
    <submittedName>
        <fullName evidence="2">Uncharacterized protein</fullName>
    </submittedName>
</protein>
<name>B2JW59_PARP8</name>
<dbReference type="HOGENOM" id="CLU_1243401_0_0_4"/>
<dbReference type="KEGG" id="bph:Bphy_6131"/>